<dbReference type="InterPro" id="IPR043147">
    <property type="entry name" value="Penicillin_amidase_A-knob"/>
</dbReference>
<feature type="binding site" evidence="6">
    <location>
        <position position="310"/>
    </location>
    <ligand>
        <name>Ca(2+)</name>
        <dbReference type="ChEBI" id="CHEBI:29108"/>
    </ligand>
</feature>
<gene>
    <name evidence="7" type="ORF">QGN29_12155</name>
</gene>
<keyword evidence="2" id="KW-0732">Signal</keyword>
<feature type="binding site" evidence="6">
    <location>
        <position position="311"/>
    </location>
    <ligand>
        <name>Ca(2+)</name>
        <dbReference type="ChEBI" id="CHEBI:29108"/>
    </ligand>
</feature>
<feature type="active site" description="Nucleophile" evidence="5">
    <location>
        <position position="235"/>
    </location>
</feature>
<reference evidence="7" key="1">
    <citation type="submission" date="2023-04" db="EMBL/GenBank/DDBJ databases">
        <title>Complete genome sequence of Temperatibacter marinus.</title>
        <authorList>
            <person name="Rong J.-C."/>
            <person name="Yi M.-L."/>
            <person name="Zhao Q."/>
        </authorList>
    </citation>
    <scope>NUCLEOTIDE SEQUENCE</scope>
    <source>
        <strain evidence="7">NBRC 110045</strain>
    </source>
</reference>
<name>A0AA52H8N5_9PROT</name>
<dbReference type="InterPro" id="IPR023343">
    <property type="entry name" value="Penicillin_amidase_dom1"/>
</dbReference>
<dbReference type="PIRSF" id="PIRSF001227">
    <property type="entry name" value="Pen_acylase"/>
    <property type="match status" value="1"/>
</dbReference>
<dbReference type="InterPro" id="IPR002692">
    <property type="entry name" value="S45"/>
</dbReference>
<dbReference type="Gene3D" id="3.60.20.10">
    <property type="entry name" value="Glutamine Phosphoribosylpyrophosphate, subunit 1, domain 1"/>
    <property type="match status" value="1"/>
</dbReference>
<dbReference type="Proteomes" id="UP001268683">
    <property type="component" value="Chromosome"/>
</dbReference>
<protein>
    <submittedName>
        <fullName evidence="7">Penicillin acylase family protein</fullName>
    </submittedName>
</protein>
<dbReference type="SUPFAM" id="SSF56235">
    <property type="entry name" value="N-terminal nucleophile aminohydrolases (Ntn hydrolases)"/>
    <property type="match status" value="1"/>
</dbReference>
<evidence type="ECO:0000256" key="2">
    <source>
        <dbReference type="ARBA" id="ARBA00022729"/>
    </source>
</evidence>
<dbReference type="InterPro" id="IPR043146">
    <property type="entry name" value="Penicillin_amidase_N_B-knob"/>
</dbReference>
<feature type="binding site" evidence="6">
    <location>
        <position position="308"/>
    </location>
    <ligand>
        <name>Ca(2+)</name>
        <dbReference type="ChEBI" id="CHEBI:29108"/>
    </ligand>
</feature>
<comment type="cofactor">
    <cofactor evidence="6">
        <name>Ca(2+)</name>
        <dbReference type="ChEBI" id="CHEBI:29108"/>
    </cofactor>
    <text evidence="6">Binds 1 Ca(2+) ion per dimer.</text>
</comment>
<keyword evidence="6" id="KW-0479">Metal-binding</keyword>
<accession>A0AA52H8N5</accession>
<dbReference type="KEGG" id="tmk:QGN29_12155"/>
<dbReference type="Pfam" id="PF01804">
    <property type="entry name" value="Penicil_amidase"/>
    <property type="match status" value="1"/>
</dbReference>
<dbReference type="GO" id="GO:0046872">
    <property type="term" value="F:metal ion binding"/>
    <property type="evidence" value="ECO:0007669"/>
    <property type="project" value="UniProtKB-KW"/>
</dbReference>
<keyword evidence="8" id="KW-1185">Reference proteome</keyword>
<evidence type="ECO:0000313" key="8">
    <source>
        <dbReference type="Proteomes" id="UP001268683"/>
    </source>
</evidence>
<dbReference type="InterPro" id="IPR029055">
    <property type="entry name" value="Ntn_hydrolases_N"/>
</dbReference>
<evidence type="ECO:0000256" key="4">
    <source>
        <dbReference type="ARBA" id="ARBA00023145"/>
    </source>
</evidence>
<dbReference type="Gene3D" id="1.10.1400.10">
    <property type="match status" value="1"/>
</dbReference>
<keyword evidence="3" id="KW-0378">Hydrolase</keyword>
<keyword evidence="4" id="KW-0865">Zymogen</keyword>
<evidence type="ECO:0000256" key="5">
    <source>
        <dbReference type="PIRSR" id="PIRSR001227-1"/>
    </source>
</evidence>
<dbReference type="InterPro" id="IPR014395">
    <property type="entry name" value="Pen/GL7ACA/AHL_acylase"/>
</dbReference>
<organism evidence="7 8">
    <name type="scientific">Temperatibacter marinus</name>
    <dbReference type="NCBI Taxonomy" id="1456591"/>
    <lineage>
        <taxon>Bacteria</taxon>
        <taxon>Pseudomonadati</taxon>
        <taxon>Pseudomonadota</taxon>
        <taxon>Alphaproteobacteria</taxon>
        <taxon>Kordiimonadales</taxon>
        <taxon>Temperatibacteraceae</taxon>
        <taxon>Temperatibacter</taxon>
    </lineage>
</organism>
<sequence>MKRILKTVSQYLSSFMPILLLFLLGLGVSLEVERKKSLTFLKIHQHETNYAPRILRDKFGVPHIYGKRNIDVVFGLAYAHAEDDFKTIQDVLFAGRGLLGSKYGPDAAITDYLVHFMDIWPSVRAGYDELPTDVRLIAEAYADGFNLYATEIAAQEPERVYAALYPVTGQDIVAGFAFKTPLFYGFDKTIADLAAGKLLFDKEVVKQSNSERMSGLKLSSSVLKATKSPRLDRGSQGIAIAPKKTEDGSTYLLVNSHQPLTGAVAWYEARLKSEEGLDLVGGTFPGSPLILHGAGTHMGWASTVNKPDLVDIYRLKLNPDNPLEYEVDGAWMTMKNRQVRLKVALVGPYYWTVTKSVKETIFGPVLEFDHGTYAVAYAGYREIRGLEFFLRVNTAKNRRDFENALAMKAMPSINYIYADSAGEIAYYYNAKMPNRPNVSGVQWKDILNGQRSALLWDSYVEANALPRVVNPDSGVVFNANNTPYISSFGQDNPKLVNFPIHFGIETKMTNRALRLQQLLKRPTFIMEDLRDIKYDLNYDPQWDVVQSIWLIKEADLTVSEQKGLTHLKQWNLSTNVENIHAALGVLYISQMVKADMDGVYRPDPTQAFKKAFSLLMKSYKSYAIEYGLLSRIKRGEHSLPLDGGPDVLRAAYGWPLDQENHASIKAGDTYIMFVQWDAQGKVALRTIHNFGSASTRPNSPHYADQMPLFAKKRERVFPFSLDAVESEKTKDYKPGT</sequence>
<dbReference type="GO" id="GO:0016811">
    <property type="term" value="F:hydrolase activity, acting on carbon-nitrogen (but not peptide) bonds, in linear amides"/>
    <property type="evidence" value="ECO:0007669"/>
    <property type="project" value="InterPro"/>
</dbReference>
<evidence type="ECO:0000256" key="1">
    <source>
        <dbReference type="ARBA" id="ARBA00006586"/>
    </source>
</evidence>
<keyword evidence="6" id="KW-0106">Calcium</keyword>
<dbReference type="Gene3D" id="1.10.439.10">
    <property type="entry name" value="Penicillin Amidohydrolase, domain 1"/>
    <property type="match status" value="1"/>
</dbReference>
<dbReference type="PANTHER" id="PTHR34218">
    <property type="entry name" value="PEPTIDASE S45 PENICILLIN AMIDASE"/>
    <property type="match status" value="1"/>
</dbReference>
<comment type="similarity">
    <text evidence="1">Belongs to the peptidase S45 family.</text>
</comment>
<dbReference type="RefSeq" id="WP_310798137.1">
    <property type="nucleotide sequence ID" value="NZ_CP123872.1"/>
</dbReference>
<evidence type="ECO:0000313" key="7">
    <source>
        <dbReference type="EMBL" id="WND02301.1"/>
    </source>
</evidence>
<proteinExistence type="inferred from homology"/>
<dbReference type="EMBL" id="CP123872">
    <property type="protein sequence ID" value="WND02301.1"/>
    <property type="molecule type" value="Genomic_DNA"/>
</dbReference>
<evidence type="ECO:0000256" key="3">
    <source>
        <dbReference type="ARBA" id="ARBA00022801"/>
    </source>
</evidence>
<dbReference type="Gene3D" id="2.30.120.10">
    <property type="match status" value="1"/>
</dbReference>
<dbReference type="GO" id="GO:0017000">
    <property type="term" value="P:antibiotic biosynthetic process"/>
    <property type="evidence" value="ECO:0007669"/>
    <property type="project" value="InterPro"/>
</dbReference>
<evidence type="ECO:0000256" key="6">
    <source>
        <dbReference type="PIRSR" id="PIRSR001227-2"/>
    </source>
</evidence>
<dbReference type="AlphaFoldDB" id="A0AA52H8N5"/>
<dbReference type="PANTHER" id="PTHR34218:SF3">
    <property type="entry name" value="ACYL-HOMOSERINE LACTONE ACYLASE PVDQ"/>
    <property type="match status" value="1"/>
</dbReference>